<dbReference type="EMBL" id="CP073720">
    <property type="protein sequence ID" value="UWP86478.1"/>
    <property type="molecule type" value="Genomic_DNA"/>
</dbReference>
<evidence type="ECO:0000313" key="3">
    <source>
        <dbReference type="Proteomes" id="UP001059617"/>
    </source>
</evidence>
<feature type="domain" description="N-acetyltransferase" evidence="1">
    <location>
        <begin position="7"/>
        <end position="165"/>
    </location>
</feature>
<dbReference type="RefSeq" id="WP_259865690.1">
    <property type="nucleotide sequence ID" value="NZ_BAAAST010000195.1"/>
</dbReference>
<evidence type="ECO:0000313" key="2">
    <source>
        <dbReference type="EMBL" id="UWP86478.1"/>
    </source>
</evidence>
<reference evidence="2" key="2">
    <citation type="submission" date="2022-09" db="EMBL/GenBank/DDBJ databases">
        <title>Biosynthetic gene clusters of Dactylosporangioum fulvum.</title>
        <authorList>
            <person name="Caradec T."/>
        </authorList>
    </citation>
    <scope>NUCLEOTIDE SEQUENCE</scope>
    <source>
        <strain evidence="2">NRRL B-16292</strain>
    </source>
</reference>
<dbReference type="Proteomes" id="UP001059617">
    <property type="component" value="Chromosome"/>
</dbReference>
<dbReference type="InterPro" id="IPR000182">
    <property type="entry name" value="GNAT_dom"/>
</dbReference>
<accession>A0ABY5W8X8</accession>
<dbReference type="Gene3D" id="3.40.630.30">
    <property type="match status" value="1"/>
</dbReference>
<name>A0ABY5W8X8_9ACTN</name>
<keyword evidence="3" id="KW-1185">Reference proteome</keyword>
<protein>
    <submittedName>
        <fullName evidence="2">GNAT family N-acetyltransferase</fullName>
    </submittedName>
</protein>
<dbReference type="PROSITE" id="PS51186">
    <property type="entry name" value="GNAT"/>
    <property type="match status" value="1"/>
</dbReference>
<gene>
    <name evidence="2" type="ORF">Dfulv_20435</name>
</gene>
<reference evidence="2" key="1">
    <citation type="submission" date="2021-04" db="EMBL/GenBank/DDBJ databases">
        <authorList>
            <person name="Hartkoorn R.C."/>
            <person name="Beaudoing E."/>
            <person name="Hot D."/>
        </authorList>
    </citation>
    <scope>NUCLEOTIDE SEQUENCE</scope>
    <source>
        <strain evidence="2">NRRL B-16292</strain>
    </source>
</reference>
<dbReference type="InterPro" id="IPR016181">
    <property type="entry name" value="Acyl_CoA_acyltransferase"/>
</dbReference>
<evidence type="ECO:0000259" key="1">
    <source>
        <dbReference type="PROSITE" id="PS51186"/>
    </source>
</evidence>
<proteinExistence type="predicted"/>
<dbReference type="CDD" id="cd04301">
    <property type="entry name" value="NAT_SF"/>
    <property type="match status" value="1"/>
</dbReference>
<dbReference type="SUPFAM" id="SSF55729">
    <property type="entry name" value="Acyl-CoA N-acyltransferases (Nat)"/>
    <property type="match status" value="1"/>
</dbReference>
<organism evidence="2 3">
    <name type="scientific">Dactylosporangium fulvum</name>
    <dbReference type="NCBI Taxonomy" id="53359"/>
    <lineage>
        <taxon>Bacteria</taxon>
        <taxon>Bacillati</taxon>
        <taxon>Actinomycetota</taxon>
        <taxon>Actinomycetes</taxon>
        <taxon>Micromonosporales</taxon>
        <taxon>Micromonosporaceae</taxon>
        <taxon>Dactylosporangium</taxon>
    </lineage>
</organism>
<sequence>MKGFHARAYRAGDAAAVADLINLVAEAGGGRGGLVAAEIDDVVNNEVKDLESDTLVITDAEGRLVAAALVPLPPEGGHRVELIGGVHPDRRGAGIGREVLAWQLDRAAVRHAEVAPDAEWLAQVVAGVADTSAIRLYERFGFTVGRYFLAMTAPTTPPPVVTPAEGVRITPYDPDLEREVHAVHSAAFRDLWGIDTD</sequence>
<dbReference type="Pfam" id="PF13508">
    <property type="entry name" value="Acetyltransf_7"/>
    <property type="match status" value="1"/>
</dbReference>